<evidence type="ECO:0000313" key="2">
    <source>
        <dbReference type="EMBL" id="SUQ14862.1"/>
    </source>
</evidence>
<dbReference type="AlphaFoldDB" id="A0A316AH11"/>
<name>A0A316AH11_9FIRM</name>
<evidence type="ECO:0000256" key="1">
    <source>
        <dbReference type="SAM" id="MobiDB-lite"/>
    </source>
</evidence>
<dbReference type="EMBL" id="UHJJ01000008">
    <property type="protein sequence ID" value="SUQ14862.1"/>
    <property type="molecule type" value="Genomic_DNA"/>
</dbReference>
<sequence>MAKNKHNQVHTDNQPGKADYPKVDYPIASLLPVGKENAIPTQELVKLVGCSSARELQQYIAQERKRGAVICSSTTGGYFLPVNRAEIAEFCKSLENRASNTFIAIQSAKRALNDSQEQEE</sequence>
<dbReference type="RefSeq" id="WP_109712128.1">
    <property type="nucleotide sequence ID" value="NZ_QGDS01000008.1"/>
</dbReference>
<proteinExistence type="predicted"/>
<reference evidence="3" key="1">
    <citation type="submission" date="2017-07" db="EMBL/GenBank/DDBJ databases">
        <authorList>
            <person name="Varghese N."/>
            <person name="Submissions S."/>
        </authorList>
    </citation>
    <scope>NUCLEOTIDE SEQUENCE [LARGE SCALE GENOMIC DNA]</scope>
    <source>
        <strain evidence="3">NLAE-zl-C134</strain>
    </source>
</reference>
<dbReference type="OrthoDB" id="2055522at2"/>
<protein>
    <submittedName>
        <fullName evidence="2">Uncharacterized protein</fullName>
    </submittedName>
</protein>
<keyword evidence="3" id="KW-1185">Reference proteome</keyword>
<feature type="region of interest" description="Disordered" evidence="1">
    <location>
        <begin position="1"/>
        <end position="20"/>
    </location>
</feature>
<evidence type="ECO:0000313" key="3">
    <source>
        <dbReference type="Proteomes" id="UP000254051"/>
    </source>
</evidence>
<gene>
    <name evidence="2" type="ORF">SAMN05216529_10887</name>
</gene>
<accession>A0A316AH11</accession>
<dbReference type="Proteomes" id="UP000254051">
    <property type="component" value="Unassembled WGS sequence"/>
</dbReference>
<organism evidence="2 3">
    <name type="scientific">Faecalicatena contorta</name>
    <dbReference type="NCBI Taxonomy" id="39482"/>
    <lineage>
        <taxon>Bacteria</taxon>
        <taxon>Bacillati</taxon>
        <taxon>Bacillota</taxon>
        <taxon>Clostridia</taxon>
        <taxon>Lachnospirales</taxon>
        <taxon>Lachnospiraceae</taxon>
        <taxon>Faecalicatena</taxon>
    </lineage>
</organism>